<evidence type="ECO:0000313" key="2">
    <source>
        <dbReference type="EMBL" id="AEI49954.1"/>
    </source>
</evidence>
<dbReference type="Proteomes" id="UP000000493">
    <property type="component" value="Chromosome"/>
</dbReference>
<keyword evidence="1" id="KW-0472">Membrane</keyword>
<keyword evidence="3" id="KW-1185">Reference proteome</keyword>
<sequence length="140" mass="16656">MKKYKSLFYTLVIIIMSNLPPLNFFFRVFGGDSIVRGSNESLYVTQDLKYIYGGKIGDTLKNDCYRQYRAKYPMSNSTLYRLQPLVLWKFWNWGEYLTNEKWRQPYTHVSDKDLKEAMFVFSKTYDSPNGTLDCETYPSR</sequence>
<accession>A0A7U3ZMJ0</accession>
<dbReference type="KEGG" id="rsi:Runsl_3593"/>
<organism evidence="2 3">
    <name type="scientific">Runella slithyformis (strain ATCC 29530 / DSM 19594 / LMG 11500 / NCIMB 11436 / LSU 4)</name>
    <dbReference type="NCBI Taxonomy" id="761193"/>
    <lineage>
        <taxon>Bacteria</taxon>
        <taxon>Pseudomonadati</taxon>
        <taxon>Bacteroidota</taxon>
        <taxon>Cytophagia</taxon>
        <taxon>Cytophagales</taxon>
        <taxon>Spirosomataceae</taxon>
        <taxon>Runella</taxon>
    </lineage>
</organism>
<dbReference type="AlphaFoldDB" id="A0A7U3ZMJ0"/>
<dbReference type="EMBL" id="CP002859">
    <property type="protein sequence ID" value="AEI49954.1"/>
    <property type="molecule type" value="Genomic_DNA"/>
</dbReference>
<dbReference type="RefSeq" id="WP_013929257.1">
    <property type="nucleotide sequence ID" value="NC_015703.1"/>
</dbReference>
<feature type="transmembrane region" description="Helical" evidence="1">
    <location>
        <begin position="6"/>
        <end position="26"/>
    </location>
</feature>
<keyword evidence="1" id="KW-1133">Transmembrane helix</keyword>
<keyword evidence="1" id="KW-0812">Transmembrane</keyword>
<name>A0A7U3ZMJ0_RUNSL</name>
<gene>
    <name evidence="2" type="ordered locus">Runsl_3593</name>
</gene>
<reference evidence="3" key="1">
    <citation type="submission" date="2011-06" db="EMBL/GenBank/DDBJ databases">
        <title>The complete genome of chromosome of Runella slithyformis DSM 19594.</title>
        <authorList>
            <consortium name="US DOE Joint Genome Institute (JGI-PGF)"/>
            <person name="Lucas S."/>
            <person name="Han J."/>
            <person name="Lapidus A."/>
            <person name="Bruce D."/>
            <person name="Goodwin L."/>
            <person name="Pitluck S."/>
            <person name="Peters L."/>
            <person name="Kyrpides N."/>
            <person name="Mavromatis K."/>
            <person name="Ivanova N."/>
            <person name="Ovchinnikova G."/>
            <person name="Zhang X."/>
            <person name="Misra M."/>
            <person name="Detter J.C."/>
            <person name="Tapia R."/>
            <person name="Han C."/>
            <person name="Land M."/>
            <person name="Hauser L."/>
            <person name="Markowitz V."/>
            <person name="Cheng J.-F."/>
            <person name="Hugenholtz P."/>
            <person name="Woyke T."/>
            <person name="Wu D."/>
            <person name="Tindall B."/>
            <person name="Faehrich R."/>
            <person name="Brambilla E."/>
            <person name="Klenk H.-P."/>
            <person name="Eisen J.A."/>
        </authorList>
    </citation>
    <scope>NUCLEOTIDE SEQUENCE [LARGE SCALE GENOMIC DNA]</scope>
    <source>
        <strain evidence="3">ATCC 29530 / DSM 19594 / LMG 11500 / NCIMB 11436 / LSU 4</strain>
    </source>
</reference>
<evidence type="ECO:0000256" key="1">
    <source>
        <dbReference type="SAM" id="Phobius"/>
    </source>
</evidence>
<reference evidence="2 3" key="2">
    <citation type="journal article" date="2012" name="Stand. Genomic Sci.">
        <title>Complete genome sequence of the aquatic bacterium Runella slithyformis type strain (LSU 4(T)).</title>
        <authorList>
            <person name="Copeland A."/>
            <person name="Zhang X."/>
            <person name="Misra M."/>
            <person name="Lapidus A."/>
            <person name="Nolan M."/>
            <person name="Lucas S."/>
            <person name="Deshpande S."/>
            <person name="Cheng J.F."/>
            <person name="Tapia R."/>
            <person name="Goodwin L.A."/>
            <person name="Pitluck S."/>
            <person name="Liolios K."/>
            <person name="Pagani I."/>
            <person name="Ivanova N."/>
            <person name="Mikhailova N."/>
            <person name="Pati A."/>
            <person name="Chen A."/>
            <person name="Palaniappan K."/>
            <person name="Land M."/>
            <person name="Hauser L."/>
            <person name="Pan C."/>
            <person name="Jeffries C.D."/>
            <person name="Detter J.C."/>
            <person name="Brambilla E.M."/>
            <person name="Rohde M."/>
            <person name="Djao O.D."/>
            <person name="Goker M."/>
            <person name="Sikorski J."/>
            <person name="Tindall B.J."/>
            <person name="Woyke T."/>
            <person name="Bristow J."/>
            <person name="Eisen J.A."/>
            <person name="Markowitz V."/>
            <person name="Hugenholtz P."/>
            <person name="Kyrpides N.C."/>
            <person name="Klenk H.P."/>
            <person name="Mavromatis K."/>
        </authorList>
    </citation>
    <scope>NUCLEOTIDE SEQUENCE [LARGE SCALE GENOMIC DNA]</scope>
    <source>
        <strain evidence="3">ATCC 29530 / DSM 19594 / LMG 11500 / NCIMB 11436 / LSU 4</strain>
    </source>
</reference>
<protein>
    <submittedName>
        <fullName evidence="2">Uncharacterized protein</fullName>
    </submittedName>
</protein>
<proteinExistence type="predicted"/>
<evidence type="ECO:0000313" key="3">
    <source>
        <dbReference type="Proteomes" id="UP000000493"/>
    </source>
</evidence>